<dbReference type="Proteomes" id="UP000008237">
    <property type="component" value="Unassembled WGS sequence"/>
</dbReference>
<proteinExistence type="inferred from homology"/>
<dbReference type="SUPFAM" id="SSF47616">
    <property type="entry name" value="GST C-terminal domain-like"/>
    <property type="match status" value="1"/>
</dbReference>
<dbReference type="InterPro" id="IPR050931">
    <property type="entry name" value="Mito_Protein_Transport_Metaxin"/>
</dbReference>
<feature type="domain" description="Mitochondrial outer membrane transport complex Sam37/metaxin N-terminal" evidence="9">
    <location>
        <begin position="60"/>
        <end position="181"/>
    </location>
</feature>
<evidence type="ECO:0000256" key="4">
    <source>
        <dbReference type="ARBA" id="ARBA00022787"/>
    </source>
</evidence>
<dbReference type="SUPFAM" id="SSF52833">
    <property type="entry name" value="Thioredoxin-like"/>
    <property type="match status" value="1"/>
</dbReference>
<dbReference type="PhylomeDB" id="E2C672"/>
<keyword evidence="3" id="KW-0813">Transport</keyword>
<evidence type="ECO:0000256" key="8">
    <source>
        <dbReference type="SAM" id="MobiDB-lite"/>
    </source>
</evidence>
<keyword evidence="6" id="KW-0496">Mitochondrion</keyword>
<dbReference type="GO" id="GO:0007005">
    <property type="term" value="P:mitochondrion organization"/>
    <property type="evidence" value="ECO:0007669"/>
    <property type="project" value="TreeGrafter"/>
</dbReference>
<sequence>MIGESRSREGLLTLAMPQVLLSDVAVTMELEASQEPWPQPIILYQPYEVEQILLPDNANCLAVQAFLKMCELKFEIEPRKNAEFMSPSGRVPFIKCGGKLISEFDAIVTHIGSKVTSLSSHLDHEARVDMRAYVSLVNNVFVNAELYVCWVDEAVLNTVTKPRHGSVYPWPLNHYLNWQKRREVIKKLSVLGWYNKSLDQVFDDVKKCCIALSERLADEEFFFGKKPNELDALVFGHIFTIITTPLPNNELANIVKGYPKLVNLCKRIETSIFPLEAIESKAKESKAKESKERSETLELKNKVNDPGEDLVKKK</sequence>
<dbReference type="GO" id="GO:0001401">
    <property type="term" value="C:SAM complex"/>
    <property type="evidence" value="ECO:0007669"/>
    <property type="project" value="InterPro"/>
</dbReference>
<dbReference type="FunCoup" id="E2C672">
    <property type="interactions" value="1240"/>
</dbReference>
<evidence type="ECO:0000256" key="7">
    <source>
        <dbReference type="ARBA" id="ARBA00023136"/>
    </source>
</evidence>
<dbReference type="GO" id="GO:0015031">
    <property type="term" value="P:protein transport"/>
    <property type="evidence" value="ECO:0007669"/>
    <property type="project" value="UniProtKB-KW"/>
</dbReference>
<dbReference type="CDD" id="cd03211">
    <property type="entry name" value="GST_C_Metaxin2"/>
    <property type="match status" value="1"/>
</dbReference>
<evidence type="ECO:0000256" key="2">
    <source>
        <dbReference type="ARBA" id="ARBA00009170"/>
    </source>
</evidence>
<keyword evidence="5" id="KW-0653">Protein transport</keyword>
<dbReference type="InterPro" id="IPR036282">
    <property type="entry name" value="Glutathione-S-Trfase_C_sf"/>
</dbReference>
<feature type="domain" description="Metaxin glutathione S-transferase" evidence="10">
    <location>
        <begin position="205"/>
        <end position="268"/>
    </location>
</feature>
<evidence type="ECO:0000256" key="5">
    <source>
        <dbReference type="ARBA" id="ARBA00022927"/>
    </source>
</evidence>
<evidence type="ECO:0000259" key="9">
    <source>
        <dbReference type="Pfam" id="PF10568"/>
    </source>
</evidence>
<gene>
    <name evidence="11" type="ORF">EAI_04721</name>
</gene>
<dbReference type="InParanoid" id="E2C672"/>
<evidence type="ECO:0000256" key="1">
    <source>
        <dbReference type="ARBA" id="ARBA00004294"/>
    </source>
</evidence>
<comment type="subcellular location">
    <subcellularLocation>
        <location evidence="1">Mitochondrion outer membrane</location>
    </subcellularLocation>
</comment>
<dbReference type="InterPro" id="IPR040079">
    <property type="entry name" value="Glutathione_S-Trfase"/>
</dbReference>
<feature type="region of interest" description="Disordered" evidence="8">
    <location>
        <begin position="282"/>
        <end position="314"/>
    </location>
</feature>
<comment type="similarity">
    <text evidence="2">Belongs to the metaxin family.</text>
</comment>
<dbReference type="InterPro" id="IPR036249">
    <property type="entry name" value="Thioredoxin-like_sf"/>
</dbReference>
<dbReference type="InterPro" id="IPR033468">
    <property type="entry name" value="Metaxin_GST"/>
</dbReference>
<dbReference type="Gene3D" id="3.40.30.10">
    <property type="entry name" value="Glutaredoxin"/>
    <property type="match status" value="1"/>
</dbReference>
<dbReference type="OrthoDB" id="198787at2759"/>
<protein>
    <submittedName>
        <fullName evidence="11">Metaxin-2</fullName>
    </submittedName>
</protein>
<dbReference type="PANTHER" id="PTHR12289">
    <property type="entry name" value="METAXIN RELATED"/>
    <property type="match status" value="1"/>
</dbReference>
<evidence type="ECO:0000313" key="11">
    <source>
        <dbReference type="EMBL" id="EFN76553.1"/>
    </source>
</evidence>
<dbReference type="AlphaFoldDB" id="E2C672"/>
<dbReference type="KEGG" id="hst:105190461"/>
<reference evidence="11 12" key="1">
    <citation type="journal article" date="2010" name="Science">
        <title>Genomic comparison of the ants Camponotus floridanus and Harpegnathos saltator.</title>
        <authorList>
            <person name="Bonasio R."/>
            <person name="Zhang G."/>
            <person name="Ye C."/>
            <person name="Mutti N.S."/>
            <person name="Fang X."/>
            <person name="Qin N."/>
            <person name="Donahue G."/>
            <person name="Yang P."/>
            <person name="Li Q."/>
            <person name="Li C."/>
            <person name="Zhang P."/>
            <person name="Huang Z."/>
            <person name="Berger S.L."/>
            <person name="Reinberg D."/>
            <person name="Wang J."/>
            <person name="Liebig J."/>
        </authorList>
    </citation>
    <scope>NUCLEOTIDE SEQUENCE [LARGE SCALE GENOMIC DNA]</scope>
    <source>
        <strain evidence="11 12">R22 G/1</strain>
    </source>
</reference>
<evidence type="ECO:0000256" key="6">
    <source>
        <dbReference type="ARBA" id="ARBA00023128"/>
    </source>
</evidence>
<dbReference type="SFLD" id="SFLDG01180">
    <property type="entry name" value="SUF1"/>
    <property type="match status" value="1"/>
</dbReference>
<keyword evidence="4" id="KW-1000">Mitochondrion outer membrane</keyword>
<dbReference type="EMBL" id="GL452939">
    <property type="protein sequence ID" value="EFN76553.1"/>
    <property type="molecule type" value="Genomic_DNA"/>
</dbReference>
<dbReference type="InterPro" id="IPR019564">
    <property type="entry name" value="Sam37/metaxin_N"/>
</dbReference>
<keyword evidence="7" id="KW-0472">Membrane</keyword>
<accession>E2C672</accession>
<dbReference type="Gene3D" id="1.20.1050.10">
    <property type="match status" value="1"/>
</dbReference>
<keyword evidence="12" id="KW-1185">Reference proteome</keyword>
<evidence type="ECO:0000259" key="10">
    <source>
        <dbReference type="Pfam" id="PF17171"/>
    </source>
</evidence>
<evidence type="ECO:0000256" key="3">
    <source>
        <dbReference type="ARBA" id="ARBA00022448"/>
    </source>
</evidence>
<dbReference type="STRING" id="610380.E2C672"/>
<evidence type="ECO:0000313" key="12">
    <source>
        <dbReference type="Proteomes" id="UP000008237"/>
    </source>
</evidence>
<dbReference type="Pfam" id="PF10568">
    <property type="entry name" value="Tom37"/>
    <property type="match status" value="1"/>
</dbReference>
<dbReference type="SFLD" id="SFLDS00019">
    <property type="entry name" value="Glutathione_Transferase_(cytos"/>
    <property type="match status" value="1"/>
</dbReference>
<name>E2C672_HARSA</name>
<dbReference type="PANTHER" id="PTHR12289:SF38">
    <property type="entry name" value="METAXIN-2"/>
    <property type="match status" value="1"/>
</dbReference>
<organism evidence="12">
    <name type="scientific">Harpegnathos saltator</name>
    <name type="common">Jerdon's jumping ant</name>
    <dbReference type="NCBI Taxonomy" id="610380"/>
    <lineage>
        <taxon>Eukaryota</taxon>
        <taxon>Metazoa</taxon>
        <taxon>Ecdysozoa</taxon>
        <taxon>Arthropoda</taxon>
        <taxon>Hexapoda</taxon>
        <taxon>Insecta</taxon>
        <taxon>Pterygota</taxon>
        <taxon>Neoptera</taxon>
        <taxon>Endopterygota</taxon>
        <taxon>Hymenoptera</taxon>
        <taxon>Apocrita</taxon>
        <taxon>Aculeata</taxon>
        <taxon>Formicoidea</taxon>
        <taxon>Formicidae</taxon>
        <taxon>Ponerinae</taxon>
        <taxon>Ponerini</taxon>
        <taxon>Harpegnathos</taxon>
    </lineage>
</organism>
<dbReference type="Pfam" id="PF17171">
    <property type="entry name" value="GST_C_6"/>
    <property type="match status" value="1"/>
</dbReference>
<dbReference type="OMA" id="YFQTRCL"/>